<keyword evidence="2" id="KW-1185">Reference proteome</keyword>
<organism evidence="1 2">
    <name type="scientific">Mahella australiensis (strain DSM 15567 / CIP 107919 / 50-1 BON)</name>
    <dbReference type="NCBI Taxonomy" id="697281"/>
    <lineage>
        <taxon>Bacteria</taxon>
        <taxon>Bacillati</taxon>
        <taxon>Bacillota</taxon>
        <taxon>Clostridia</taxon>
        <taxon>Thermoanaerobacterales</taxon>
        <taxon>Thermoanaerobacterales Family IV. Incertae Sedis</taxon>
        <taxon>Mahella</taxon>
    </lineage>
</organism>
<accession>F3ZXI4</accession>
<sequence length="352" mass="40054">MSRKYYLGVLDSCIEVCSNCSETFMSAIFDSLPHIAGLILQEELRLYQKLFTVNLWLCSKDVIAQRRNILSGQPKQIVVHGGSNQDLYKTAQLYQGKDKDTYLFDEDDCIVEKRNDLHYLDCYFANLKSWIPRYILKSIIMEYFFSQGYVEMHCSAIDYGGKAVLFIGSKGSGKTTALLSLLAYNHSAKIISNDRSLLKYNPEAECIDVISVDSTIRIGTGTYKAIFDSYKDNAFLDCLRQAKKVGNKLNVSFEELSDFVCIEPVKVSAIVACSLDLNCCSEIENNDHAVGLYDYLFEDDNEHPNWLHIFSRRNGLAENEIMNSRIQYFTAKIGFDIREFAVKFYECMGGGI</sequence>
<dbReference type="SUPFAM" id="SSF53795">
    <property type="entry name" value="PEP carboxykinase-like"/>
    <property type="match status" value="1"/>
</dbReference>
<reference evidence="2" key="1">
    <citation type="submission" date="2010-11" db="EMBL/GenBank/DDBJ databases">
        <title>The complete genome of Mahella australiensis DSM 15567.</title>
        <authorList>
            <consortium name="US DOE Joint Genome Institute (JGI-PGF)"/>
            <person name="Lucas S."/>
            <person name="Copeland A."/>
            <person name="Lapidus A."/>
            <person name="Bruce D."/>
            <person name="Goodwin L."/>
            <person name="Pitluck S."/>
            <person name="Kyrpides N."/>
            <person name="Mavromatis K."/>
            <person name="Pagani I."/>
            <person name="Ivanova N."/>
            <person name="Teshima H."/>
            <person name="Brettin T."/>
            <person name="Detter J.C."/>
            <person name="Han C."/>
            <person name="Tapia R."/>
            <person name="Land M."/>
            <person name="Hauser L."/>
            <person name="Markowitz V."/>
            <person name="Cheng J.-F."/>
            <person name="Hugenholtz P."/>
            <person name="Woyke T."/>
            <person name="Wu D."/>
            <person name="Spring S."/>
            <person name="Pukall R."/>
            <person name="Steenblock K."/>
            <person name="Schneider S."/>
            <person name="Klenk H.-P."/>
            <person name="Eisen J.A."/>
        </authorList>
    </citation>
    <scope>NUCLEOTIDE SEQUENCE [LARGE SCALE GENOMIC DNA]</scope>
    <source>
        <strain evidence="2">DSM 15567 / CIP 107919 / 50-1 BON</strain>
    </source>
</reference>
<dbReference type="STRING" id="697281.Mahau_2510"/>
<proteinExistence type="predicted"/>
<dbReference type="Gene3D" id="3.40.50.300">
    <property type="entry name" value="P-loop containing nucleotide triphosphate hydrolases"/>
    <property type="match status" value="1"/>
</dbReference>
<dbReference type="EMBL" id="CP002360">
    <property type="protein sequence ID" value="AEE97665.1"/>
    <property type="molecule type" value="Genomic_DNA"/>
</dbReference>
<gene>
    <name evidence="1" type="ordered locus">Mahau_2510</name>
</gene>
<evidence type="ECO:0008006" key="3">
    <source>
        <dbReference type="Google" id="ProtNLM"/>
    </source>
</evidence>
<dbReference type="eggNOG" id="COG5635">
    <property type="taxonomic scope" value="Bacteria"/>
</dbReference>
<dbReference type="RefSeq" id="WP_013782089.1">
    <property type="nucleotide sequence ID" value="NC_015520.1"/>
</dbReference>
<protein>
    <recommendedName>
        <fullName evidence="3">HPr kinase</fullName>
    </recommendedName>
</protein>
<reference evidence="1 2" key="2">
    <citation type="journal article" date="2011" name="Stand. Genomic Sci.">
        <title>Complete genome sequence of Mahella australiensis type strain (50-1 BON).</title>
        <authorList>
            <person name="Sikorski J."/>
            <person name="Teshima H."/>
            <person name="Nolan M."/>
            <person name="Lucas S."/>
            <person name="Hammon N."/>
            <person name="Deshpande S."/>
            <person name="Cheng J.F."/>
            <person name="Pitluck S."/>
            <person name="Liolios K."/>
            <person name="Pagani I."/>
            <person name="Ivanova N."/>
            <person name="Huntemann M."/>
            <person name="Mavromatis K."/>
            <person name="Ovchinikova G."/>
            <person name="Pati A."/>
            <person name="Tapia R."/>
            <person name="Han C."/>
            <person name="Goodwin L."/>
            <person name="Chen A."/>
            <person name="Palaniappan K."/>
            <person name="Land M."/>
            <person name="Hauser L."/>
            <person name="Ngatchou-Djao O.D."/>
            <person name="Rohde M."/>
            <person name="Pukall R."/>
            <person name="Spring S."/>
            <person name="Abt B."/>
            <person name="Goker M."/>
            <person name="Detter J.C."/>
            <person name="Woyke T."/>
            <person name="Bristow J."/>
            <person name="Markowitz V."/>
            <person name="Hugenholtz P."/>
            <person name="Eisen J.A."/>
            <person name="Kyrpides N.C."/>
            <person name="Klenk H.P."/>
            <person name="Lapidus A."/>
        </authorList>
    </citation>
    <scope>NUCLEOTIDE SEQUENCE [LARGE SCALE GENOMIC DNA]</scope>
    <source>
        <strain evidence="2">DSM 15567 / CIP 107919 / 50-1 BON</strain>
    </source>
</reference>
<dbReference type="InterPro" id="IPR027417">
    <property type="entry name" value="P-loop_NTPase"/>
</dbReference>
<dbReference type="OrthoDB" id="3213869at2"/>
<dbReference type="AlphaFoldDB" id="F3ZXI4"/>
<dbReference type="KEGG" id="mas:Mahau_2510"/>
<dbReference type="Proteomes" id="UP000008457">
    <property type="component" value="Chromosome"/>
</dbReference>
<evidence type="ECO:0000313" key="1">
    <source>
        <dbReference type="EMBL" id="AEE97665.1"/>
    </source>
</evidence>
<name>F3ZXI4_MAHA5</name>
<dbReference type="HOGENOM" id="CLU_787086_0_0_9"/>
<evidence type="ECO:0000313" key="2">
    <source>
        <dbReference type="Proteomes" id="UP000008457"/>
    </source>
</evidence>